<feature type="domain" description="Thymidylate kinase-like" evidence="14">
    <location>
        <begin position="23"/>
        <end position="214"/>
    </location>
</feature>
<dbReference type="Gene3D" id="3.40.50.300">
    <property type="entry name" value="P-loop containing nucleotide triphosphate hydrolases"/>
    <property type="match status" value="1"/>
</dbReference>
<dbReference type="InterPro" id="IPR018095">
    <property type="entry name" value="Thymidylate_kin_CS"/>
</dbReference>
<evidence type="ECO:0000259" key="14">
    <source>
        <dbReference type="Pfam" id="PF02223"/>
    </source>
</evidence>
<dbReference type="InterPro" id="IPR027417">
    <property type="entry name" value="P-loop_NTPase"/>
</dbReference>
<sequence length="227" mass="24484">MRAEESGDPSGSSSARAGRFITFEGGEGAGKSTQLRRLAERLKNDGIDVVVTREPGGTPTAEAIRSYILSGAAEPLGAEGETILFAAARADHVDQVIKPAIDRGAFVLCDRFIDSTRAYQGADGVDPTFIDQLEALAIGNMRPHLTLMLDLPAEIGLARAAARRGSDGADRFERETIARHEVRRQIFLGIAAREPERCIVIDATREEDDVAADIWQAVVSRLLAQTE</sequence>
<keyword evidence="7 12" id="KW-0418">Kinase</keyword>
<feature type="region of interest" description="Disordered" evidence="13">
    <location>
        <begin position="1"/>
        <end position="28"/>
    </location>
</feature>
<keyword evidence="16" id="KW-1185">Reference proteome</keyword>
<dbReference type="SUPFAM" id="SSF52540">
    <property type="entry name" value="P-loop containing nucleoside triphosphate hydrolases"/>
    <property type="match status" value="1"/>
</dbReference>
<dbReference type="HAMAP" id="MF_00165">
    <property type="entry name" value="Thymidylate_kinase"/>
    <property type="match status" value="1"/>
</dbReference>
<evidence type="ECO:0000256" key="8">
    <source>
        <dbReference type="ARBA" id="ARBA00022840"/>
    </source>
</evidence>
<proteinExistence type="inferred from homology"/>
<dbReference type="EC" id="2.7.4.9" evidence="2 12"/>
<gene>
    <name evidence="12" type="primary">tmk</name>
    <name evidence="15" type="ORF">SAMN02745157_3079</name>
</gene>
<evidence type="ECO:0000256" key="9">
    <source>
        <dbReference type="ARBA" id="ARBA00029962"/>
    </source>
</evidence>
<dbReference type="Pfam" id="PF02223">
    <property type="entry name" value="Thymidylate_kin"/>
    <property type="match status" value="1"/>
</dbReference>
<dbReference type="PANTHER" id="PTHR10344:SF4">
    <property type="entry name" value="UMP-CMP KINASE 2, MITOCHONDRIAL"/>
    <property type="match status" value="1"/>
</dbReference>
<dbReference type="GO" id="GO:0006227">
    <property type="term" value="P:dUDP biosynthetic process"/>
    <property type="evidence" value="ECO:0007669"/>
    <property type="project" value="TreeGrafter"/>
</dbReference>
<comment type="similarity">
    <text evidence="1 12">Belongs to the thymidylate kinase family.</text>
</comment>
<dbReference type="InterPro" id="IPR039430">
    <property type="entry name" value="Thymidylate_kin-like_dom"/>
</dbReference>
<keyword evidence="6 12" id="KW-0547">Nucleotide-binding</keyword>
<dbReference type="Proteomes" id="UP000184485">
    <property type="component" value="Unassembled WGS sequence"/>
</dbReference>
<keyword evidence="4 12" id="KW-0808">Transferase</keyword>
<evidence type="ECO:0000313" key="16">
    <source>
        <dbReference type="Proteomes" id="UP000184485"/>
    </source>
</evidence>
<dbReference type="STRING" id="1122133.SAMN02745157_3079"/>
<dbReference type="PANTHER" id="PTHR10344">
    <property type="entry name" value="THYMIDYLATE KINASE"/>
    <property type="match status" value="1"/>
</dbReference>
<dbReference type="GO" id="GO:0005829">
    <property type="term" value="C:cytosol"/>
    <property type="evidence" value="ECO:0007669"/>
    <property type="project" value="TreeGrafter"/>
</dbReference>
<dbReference type="PROSITE" id="PS01331">
    <property type="entry name" value="THYMIDYLATE_KINASE"/>
    <property type="match status" value="1"/>
</dbReference>
<dbReference type="RefSeq" id="WP_073054395.1">
    <property type="nucleotide sequence ID" value="NZ_FQUP01000003.1"/>
</dbReference>
<protein>
    <recommendedName>
        <fullName evidence="3 12">Thymidylate kinase</fullName>
        <ecNumber evidence="2 12">2.7.4.9</ecNumber>
    </recommendedName>
    <alternativeName>
        <fullName evidence="9 12">dTMP kinase</fullName>
    </alternativeName>
</protein>
<evidence type="ECO:0000256" key="7">
    <source>
        <dbReference type="ARBA" id="ARBA00022777"/>
    </source>
</evidence>
<reference evidence="15 16" key="1">
    <citation type="submission" date="2016-11" db="EMBL/GenBank/DDBJ databases">
        <authorList>
            <person name="Jaros S."/>
            <person name="Januszkiewicz K."/>
            <person name="Wedrychowicz H."/>
        </authorList>
    </citation>
    <scope>NUCLEOTIDE SEQUENCE [LARGE SCALE GENOMIC DNA]</scope>
    <source>
        <strain evidence="15 16">DSM 19436</strain>
    </source>
</reference>
<name>A0A1M5FL95_9HYPH</name>
<evidence type="ECO:0000256" key="3">
    <source>
        <dbReference type="ARBA" id="ARBA00017144"/>
    </source>
</evidence>
<keyword evidence="8 12" id="KW-0067">ATP-binding</keyword>
<dbReference type="GO" id="GO:0006233">
    <property type="term" value="P:dTDP biosynthetic process"/>
    <property type="evidence" value="ECO:0007669"/>
    <property type="project" value="InterPro"/>
</dbReference>
<accession>A0A1M5FL95</accession>
<dbReference type="FunFam" id="3.40.50.300:FF:000225">
    <property type="entry name" value="Thymidylate kinase"/>
    <property type="match status" value="1"/>
</dbReference>
<dbReference type="GO" id="GO:0006235">
    <property type="term" value="P:dTTP biosynthetic process"/>
    <property type="evidence" value="ECO:0007669"/>
    <property type="project" value="UniProtKB-UniRule"/>
</dbReference>
<evidence type="ECO:0000313" key="15">
    <source>
        <dbReference type="EMBL" id="SHF91941.1"/>
    </source>
</evidence>
<comment type="function">
    <text evidence="11 12">Phosphorylation of dTMP to form dTDP in both de novo and salvage pathways of dTTP synthesis.</text>
</comment>
<evidence type="ECO:0000256" key="4">
    <source>
        <dbReference type="ARBA" id="ARBA00022679"/>
    </source>
</evidence>
<evidence type="ECO:0000256" key="11">
    <source>
        <dbReference type="ARBA" id="ARBA00057735"/>
    </source>
</evidence>
<organism evidence="15 16">
    <name type="scientific">Kaistia soli DSM 19436</name>
    <dbReference type="NCBI Taxonomy" id="1122133"/>
    <lineage>
        <taxon>Bacteria</taxon>
        <taxon>Pseudomonadati</taxon>
        <taxon>Pseudomonadota</taxon>
        <taxon>Alphaproteobacteria</taxon>
        <taxon>Hyphomicrobiales</taxon>
        <taxon>Kaistiaceae</taxon>
        <taxon>Kaistia</taxon>
    </lineage>
</organism>
<dbReference type="NCBIfam" id="TIGR00041">
    <property type="entry name" value="DTMP_kinase"/>
    <property type="match status" value="1"/>
</dbReference>
<dbReference type="CDD" id="cd01672">
    <property type="entry name" value="TMPK"/>
    <property type="match status" value="1"/>
</dbReference>
<dbReference type="EMBL" id="FQUP01000003">
    <property type="protein sequence ID" value="SHF91941.1"/>
    <property type="molecule type" value="Genomic_DNA"/>
</dbReference>
<keyword evidence="5 12" id="KW-0545">Nucleotide biosynthesis</keyword>
<evidence type="ECO:0000256" key="1">
    <source>
        <dbReference type="ARBA" id="ARBA00009776"/>
    </source>
</evidence>
<dbReference type="InterPro" id="IPR018094">
    <property type="entry name" value="Thymidylate_kinase"/>
</dbReference>
<evidence type="ECO:0000256" key="2">
    <source>
        <dbReference type="ARBA" id="ARBA00012980"/>
    </source>
</evidence>
<dbReference type="GO" id="GO:0005524">
    <property type="term" value="F:ATP binding"/>
    <property type="evidence" value="ECO:0007669"/>
    <property type="project" value="UniProtKB-UniRule"/>
</dbReference>
<evidence type="ECO:0000256" key="6">
    <source>
        <dbReference type="ARBA" id="ARBA00022741"/>
    </source>
</evidence>
<evidence type="ECO:0000256" key="13">
    <source>
        <dbReference type="SAM" id="MobiDB-lite"/>
    </source>
</evidence>
<evidence type="ECO:0000256" key="5">
    <source>
        <dbReference type="ARBA" id="ARBA00022727"/>
    </source>
</evidence>
<comment type="catalytic activity">
    <reaction evidence="10 12">
        <text>dTMP + ATP = dTDP + ADP</text>
        <dbReference type="Rhea" id="RHEA:13517"/>
        <dbReference type="ChEBI" id="CHEBI:30616"/>
        <dbReference type="ChEBI" id="CHEBI:58369"/>
        <dbReference type="ChEBI" id="CHEBI:63528"/>
        <dbReference type="ChEBI" id="CHEBI:456216"/>
        <dbReference type="EC" id="2.7.4.9"/>
    </reaction>
</comment>
<evidence type="ECO:0000256" key="12">
    <source>
        <dbReference type="HAMAP-Rule" id="MF_00165"/>
    </source>
</evidence>
<feature type="binding site" evidence="12">
    <location>
        <begin position="25"/>
        <end position="32"/>
    </location>
    <ligand>
        <name>ATP</name>
        <dbReference type="ChEBI" id="CHEBI:30616"/>
    </ligand>
</feature>
<dbReference type="GO" id="GO:0004798">
    <property type="term" value="F:dTMP kinase activity"/>
    <property type="evidence" value="ECO:0007669"/>
    <property type="project" value="UniProtKB-UniRule"/>
</dbReference>
<dbReference type="OrthoDB" id="9774907at2"/>
<dbReference type="AlphaFoldDB" id="A0A1M5FL95"/>
<evidence type="ECO:0000256" key="10">
    <source>
        <dbReference type="ARBA" id="ARBA00048743"/>
    </source>
</evidence>